<organism evidence="1 2">
    <name type="scientific">Diphasiastrum complanatum</name>
    <name type="common">Issler's clubmoss</name>
    <name type="synonym">Lycopodium complanatum</name>
    <dbReference type="NCBI Taxonomy" id="34168"/>
    <lineage>
        <taxon>Eukaryota</taxon>
        <taxon>Viridiplantae</taxon>
        <taxon>Streptophyta</taxon>
        <taxon>Embryophyta</taxon>
        <taxon>Tracheophyta</taxon>
        <taxon>Lycopodiopsida</taxon>
        <taxon>Lycopodiales</taxon>
        <taxon>Lycopodiaceae</taxon>
        <taxon>Lycopodioideae</taxon>
        <taxon>Diphasiastrum</taxon>
    </lineage>
</organism>
<accession>A0ACC2BYD2</accession>
<comment type="caution">
    <text evidence="1">The sequence shown here is derived from an EMBL/GenBank/DDBJ whole genome shotgun (WGS) entry which is preliminary data.</text>
</comment>
<dbReference type="Proteomes" id="UP001162992">
    <property type="component" value="Chromosome 12"/>
</dbReference>
<reference evidence="2" key="1">
    <citation type="journal article" date="2024" name="Proc. Natl. Acad. Sci. U.S.A.">
        <title>Extraordinary preservation of gene collinearity over three hundred million years revealed in homosporous lycophytes.</title>
        <authorList>
            <person name="Li C."/>
            <person name="Wickell D."/>
            <person name="Kuo L.Y."/>
            <person name="Chen X."/>
            <person name="Nie B."/>
            <person name="Liao X."/>
            <person name="Peng D."/>
            <person name="Ji J."/>
            <person name="Jenkins J."/>
            <person name="Williams M."/>
            <person name="Shu S."/>
            <person name="Plott C."/>
            <person name="Barry K."/>
            <person name="Rajasekar S."/>
            <person name="Grimwood J."/>
            <person name="Han X."/>
            <person name="Sun S."/>
            <person name="Hou Z."/>
            <person name="He W."/>
            <person name="Dai G."/>
            <person name="Sun C."/>
            <person name="Schmutz J."/>
            <person name="Leebens-Mack J.H."/>
            <person name="Li F.W."/>
            <person name="Wang L."/>
        </authorList>
    </citation>
    <scope>NUCLEOTIDE SEQUENCE [LARGE SCALE GENOMIC DNA]</scope>
    <source>
        <strain evidence="2">cv. PW_Plant_1</strain>
    </source>
</reference>
<gene>
    <name evidence="1" type="ORF">O6H91_12G002800</name>
</gene>
<keyword evidence="2" id="KW-1185">Reference proteome</keyword>
<sequence length="188" mass="21003">MFGVVFPNRSFPMDASSFTQIDSTHWILDMTLFLGEGYEQVKEMCIFLLNELSLPSGSALAVYVQSPGSPFQYCGAVHTACPSAVLALLWPKPGGQMQILASESPPPTAKIGISIEDPTTLPALNMGQYHHIEELAMKVGENLFNFMQSFCTTEGGKLVVPMDILERWFKKFQERTKRDPEYLKQFSV</sequence>
<proteinExistence type="predicted"/>
<name>A0ACC2BYD2_DIPCM</name>
<evidence type="ECO:0000313" key="2">
    <source>
        <dbReference type="Proteomes" id="UP001162992"/>
    </source>
</evidence>
<evidence type="ECO:0000313" key="1">
    <source>
        <dbReference type="EMBL" id="KAJ7534761.1"/>
    </source>
</evidence>
<dbReference type="EMBL" id="CM055103">
    <property type="protein sequence ID" value="KAJ7534761.1"/>
    <property type="molecule type" value="Genomic_DNA"/>
</dbReference>
<protein>
    <submittedName>
        <fullName evidence="1">Uncharacterized protein</fullName>
    </submittedName>
</protein>